<dbReference type="CDD" id="cd15482">
    <property type="entry name" value="Sialidase_non-viral"/>
    <property type="match status" value="1"/>
</dbReference>
<evidence type="ECO:0000256" key="3">
    <source>
        <dbReference type="ARBA" id="ARBA00012733"/>
    </source>
</evidence>
<dbReference type="GO" id="GO:0009313">
    <property type="term" value="P:oligosaccharide catabolic process"/>
    <property type="evidence" value="ECO:0007669"/>
    <property type="project" value="TreeGrafter"/>
</dbReference>
<proteinExistence type="inferred from homology"/>
<name>A0A2S8GLR3_9BACT</name>
<dbReference type="PANTHER" id="PTHR10628:SF30">
    <property type="entry name" value="EXO-ALPHA-SIALIDASE"/>
    <property type="match status" value="1"/>
</dbReference>
<dbReference type="Pfam" id="PF13088">
    <property type="entry name" value="BNR_2"/>
    <property type="match status" value="1"/>
</dbReference>
<dbReference type="OrthoDB" id="7294637at2"/>
<comment type="catalytic activity">
    <reaction evidence="1">
        <text>Hydrolysis of alpha-(2-&gt;3)-, alpha-(2-&gt;6)-, alpha-(2-&gt;8)- glycosidic linkages of terminal sialic acid residues in oligosaccharides, glycoproteins, glycolipids, colominic acid and synthetic substrates.</text>
        <dbReference type="EC" id="3.2.1.18"/>
    </reaction>
</comment>
<comment type="similarity">
    <text evidence="2">Belongs to the glycosyl hydrolase 33 family.</text>
</comment>
<dbReference type="EMBL" id="PUHZ01000014">
    <property type="protein sequence ID" value="PQO45372.1"/>
    <property type="molecule type" value="Genomic_DNA"/>
</dbReference>
<dbReference type="GO" id="GO:0016020">
    <property type="term" value="C:membrane"/>
    <property type="evidence" value="ECO:0007669"/>
    <property type="project" value="TreeGrafter"/>
</dbReference>
<dbReference type="InterPro" id="IPR026856">
    <property type="entry name" value="Sialidase_fam"/>
</dbReference>
<dbReference type="Proteomes" id="UP000237819">
    <property type="component" value="Unassembled WGS sequence"/>
</dbReference>
<reference evidence="5 6" key="1">
    <citation type="submission" date="2018-02" db="EMBL/GenBank/DDBJ databases">
        <title>Comparative genomes isolates from brazilian mangrove.</title>
        <authorList>
            <person name="Araujo J.E."/>
            <person name="Taketani R.G."/>
            <person name="Silva M.C.P."/>
            <person name="Loureco M.V."/>
            <person name="Andreote F.D."/>
        </authorList>
    </citation>
    <scope>NUCLEOTIDE SEQUENCE [LARGE SCALE GENOMIC DNA]</scope>
    <source>
        <strain evidence="5 6">Nap-Phe MGV</strain>
    </source>
</reference>
<dbReference type="InterPro" id="IPR011040">
    <property type="entry name" value="Sialidase"/>
</dbReference>
<evidence type="ECO:0000313" key="5">
    <source>
        <dbReference type="EMBL" id="PQO45372.1"/>
    </source>
</evidence>
<sequence>MPTLTRSLAAVIWIVCSLIGFAHSEETKSTDSIESTVVWQSGTDGYNTYRIPALIQAPDGTMLAFCEGRRSSRSDTGAIDLVMKRSTDHGKTWSDQVVVWKDQDNTCGNPCPVVDNSTGRIYLLLTHNLGEDHESQIKLKKAKSTRTVWVCHSDDNGQTWTDPKEITSTTKDPDWGWYATGPGVGIQIQHGPYKGRLVIPCDHSYSIDPSIRKEGFGFGSHVIYSDDQGETWELGGSIRPEMNECQVIEVGHEGHLLIDMRSYRGQGCRAQSISTDGGETWAEITDARQLVSPVCQASLLRYSWPSEGKPGLLIFSSPRDPKKRRNLTMLGSFDGGQDWSWEQTLYPGHSAYSCLSPLGGDMIGCLGEVGEKSAYDTITLFRVKVPEAK</sequence>
<dbReference type="EC" id="3.2.1.18" evidence="3"/>
<dbReference type="RefSeq" id="WP_105335863.1">
    <property type="nucleotide sequence ID" value="NZ_PUHZ01000014.1"/>
</dbReference>
<evidence type="ECO:0000256" key="1">
    <source>
        <dbReference type="ARBA" id="ARBA00000427"/>
    </source>
</evidence>
<feature type="domain" description="Sialidase" evidence="4">
    <location>
        <begin position="60"/>
        <end position="354"/>
    </location>
</feature>
<dbReference type="SUPFAM" id="SSF50939">
    <property type="entry name" value="Sialidases"/>
    <property type="match status" value="1"/>
</dbReference>
<dbReference type="AlphaFoldDB" id="A0A2S8GLR3"/>
<organism evidence="5 6">
    <name type="scientific">Blastopirellula marina</name>
    <dbReference type="NCBI Taxonomy" id="124"/>
    <lineage>
        <taxon>Bacteria</taxon>
        <taxon>Pseudomonadati</taxon>
        <taxon>Planctomycetota</taxon>
        <taxon>Planctomycetia</taxon>
        <taxon>Pirellulales</taxon>
        <taxon>Pirellulaceae</taxon>
        <taxon>Blastopirellula</taxon>
    </lineage>
</organism>
<gene>
    <name evidence="5" type="ORF">C5Y93_13030</name>
</gene>
<comment type="caution">
    <text evidence="5">The sequence shown here is derived from an EMBL/GenBank/DDBJ whole genome shotgun (WGS) entry which is preliminary data.</text>
</comment>
<protein>
    <recommendedName>
        <fullName evidence="3">exo-alpha-sialidase</fullName>
        <ecNumber evidence="3">3.2.1.18</ecNumber>
    </recommendedName>
</protein>
<evidence type="ECO:0000256" key="2">
    <source>
        <dbReference type="ARBA" id="ARBA00009348"/>
    </source>
</evidence>
<dbReference type="Gene3D" id="2.120.10.10">
    <property type="match status" value="1"/>
</dbReference>
<evidence type="ECO:0000259" key="4">
    <source>
        <dbReference type="Pfam" id="PF13088"/>
    </source>
</evidence>
<dbReference type="GO" id="GO:0004308">
    <property type="term" value="F:exo-alpha-sialidase activity"/>
    <property type="evidence" value="ECO:0007669"/>
    <property type="project" value="UniProtKB-EC"/>
</dbReference>
<dbReference type="GO" id="GO:0006689">
    <property type="term" value="P:ganglioside catabolic process"/>
    <property type="evidence" value="ECO:0007669"/>
    <property type="project" value="TreeGrafter"/>
</dbReference>
<dbReference type="GO" id="GO:0005737">
    <property type="term" value="C:cytoplasm"/>
    <property type="evidence" value="ECO:0007669"/>
    <property type="project" value="TreeGrafter"/>
</dbReference>
<evidence type="ECO:0000313" key="6">
    <source>
        <dbReference type="Proteomes" id="UP000237819"/>
    </source>
</evidence>
<accession>A0A2S8GLR3</accession>
<dbReference type="InterPro" id="IPR036278">
    <property type="entry name" value="Sialidase_sf"/>
</dbReference>
<dbReference type="PANTHER" id="PTHR10628">
    <property type="entry name" value="SIALIDASE"/>
    <property type="match status" value="1"/>
</dbReference>